<evidence type="ECO:0000256" key="6">
    <source>
        <dbReference type="SAM" id="MobiDB-lite"/>
    </source>
</evidence>
<dbReference type="SUPFAM" id="SSF53474">
    <property type="entry name" value="alpha/beta-Hydrolases"/>
    <property type="match status" value="1"/>
</dbReference>
<keyword evidence="1 4" id="KW-0378">Hydrolase</keyword>
<evidence type="ECO:0000256" key="2">
    <source>
        <dbReference type="ARBA" id="ARBA00022963"/>
    </source>
</evidence>
<organism evidence="8 9">
    <name type="scientific">Fusarium oxysporum f. sp. raphani 54005</name>
    <dbReference type="NCBI Taxonomy" id="1089458"/>
    <lineage>
        <taxon>Eukaryota</taxon>
        <taxon>Fungi</taxon>
        <taxon>Dikarya</taxon>
        <taxon>Ascomycota</taxon>
        <taxon>Pezizomycotina</taxon>
        <taxon>Sordariomycetes</taxon>
        <taxon>Hypocreomycetidae</taxon>
        <taxon>Hypocreales</taxon>
        <taxon>Nectriaceae</taxon>
        <taxon>Fusarium</taxon>
        <taxon>Fusarium oxysporum species complex</taxon>
    </lineage>
</organism>
<dbReference type="EMBL" id="JH658390">
    <property type="protein sequence ID" value="EXK85277.1"/>
    <property type="molecule type" value="Genomic_DNA"/>
</dbReference>
<keyword evidence="3 4" id="KW-0443">Lipid metabolism</keyword>
<dbReference type="PANTHER" id="PTHR10272:SF11">
    <property type="entry name" value="PHOSPHOLIPASE-RELATED"/>
    <property type="match status" value="1"/>
</dbReference>
<keyword evidence="7" id="KW-0812">Transmembrane</keyword>
<dbReference type="Gene3D" id="3.40.50.1820">
    <property type="entry name" value="alpha/beta hydrolase"/>
    <property type="match status" value="1"/>
</dbReference>
<dbReference type="Pfam" id="PF03403">
    <property type="entry name" value="PAF-AH_p_II"/>
    <property type="match status" value="1"/>
</dbReference>
<keyword evidence="7" id="KW-0472">Membrane</keyword>
<feature type="active site" description="Charge relay system" evidence="5">
    <location>
        <position position="460"/>
    </location>
</feature>
<dbReference type="GO" id="GO:0003847">
    <property type="term" value="F:1-alkyl-2-acetylglycerophosphocholine esterase activity"/>
    <property type="evidence" value="ECO:0007669"/>
    <property type="project" value="UniProtKB-UniRule"/>
</dbReference>
<dbReference type="eggNOG" id="KOG3847">
    <property type="taxonomic scope" value="Eukaryota"/>
</dbReference>
<evidence type="ECO:0000313" key="8">
    <source>
        <dbReference type="EMBL" id="EXK85277.1"/>
    </source>
</evidence>
<feature type="compositionally biased region" description="Low complexity" evidence="6">
    <location>
        <begin position="97"/>
        <end position="109"/>
    </location>
</feature>
<dbReference type="AlphaFoldDB" id="X0CS03"/>
<dbReference type="PANTHER" id="PTHR10272">
    <property type="entry name" value="PLATELET-ACTIVATING FACTOR ACETYLHYDROLASE"/>
    <property type="match status" value="1"/>
</dbReference>
<evidence type="ECO:0000256" key="4">
    <source>
        <dbReference type="PIRNR" id="PIRNR018169"/>
    </source>
</evidence>
<dbReference type="Proteomes" id="UP000030663">
    <property type="component" value="Unassembled WGS sequence"/>
</dbReference>
<comment type="similarity">
    <text evidence="4">Belongs to the serine esterase family.</text>
</comment>
<name>X0CS03_FUSOX</name>
<evidence type="ECO:0000256" key="1">
    <source>
        <dbReference type="ARBA" id="ARBA00022801"/>
    </source>
</evidence>
<feature type="active site" description="Nucleophile" evidence="5">
    <location>
        <position position="432"/>
    </location>
</feature>
<dbReference type="OrthoDB" id="2363873at2759"/>
<gene>
    <name evidence="8" type="ORF">FOQG_10649</name>
</gene>
<feature type="active site" description="Charge relay system" evidence="5">
    <location>
        <position position="524"/>
    </location>
</feature>
<evidence type="ECO:0000256" key="7">
    <source>
        <dbReference type="SAM" id="Phobius"/>
    </source>
</evidence>
<keyword evidence="9" id="KW-1185">Reference proteome</keyword>
<evidence type="ECO:0000256" key="3">
    <source>
        <dbReference type="ARBA" id="ARBA00023098"/>
    </source>
</evidence>
<comment type="catalytic activity">
    <reaction evidence="4">
        <text>a 1-O-alkyl-2-acetyl-sn-glycero-3-phosphocholine + H2O = a 1-O-alkyl-sn-glycero-3-phosphocholine + acetate + H(+)</text>
        <dbReference type="Rhea" id="RHEA:17777"/>
        <dbReference type="ChEBI" id="CHEBI:15377"/>
        <dbReference type="ChEBI" id="CHEBI:15378"/>
        <dbReference type="ChEBI" id="CHEBI:30089"/>
        <dbReference type="ChEBI" id="CHEBI:30909"/>
        <dbReference type="ChEBI" id="CHEBI:36707"/>
        <dbReference type="EC" id="3.1.1.47"/>
    </reaction>
</comment>
<evidence type="ECO:0000256" key="5">
    <source>
        <dbReference type="PIRSR" id="PIRSR018169-1"/>
    </source>
</evidence>
<evidence type="ECO:0000313" key="9">
    <source>
        <dbReference type="Proteomes" id="UP000030663"/>
    </source>
</evidence>
<dbReference type="PIRSF" id="PIRSF018169">
    <property type="entry name" value="PAF_acetylhydrolase"/>
    <property type="match status" value="1"/>
</dbReference>
<keyword evidence="7" id="KW-1133">Transmembrane helix</keyword>
<sequence>MIHHGWSCSECQDILLSLSSLSLMNNPPLQSINAECDQTRLRHRHPHHSLTRNTQRITSPHFTSPHHNLLVPILIPQEMPQSQNSIDLELNRLNSPFSDSSSDPDLPLTMDPPAPKPRWLDPRPSSIFTRITSSVKPFAQYLRHVLRPRLTWRYVACSVIGVYVLYCFVTWQPFFSSRLPAYSGPHDVGAIDLEIPLEKPKRLSETLLKSTKKPAFEVESVLFTVYYPAVKGGRSKDAPHPWVPKPLSLTAEGYARAAGVNNFIIRPIFTFALWVLVGSIKIPAKVDVPLLGSDGEKFPVMVFSHGSVSSRTDYTHYLGELASRGHVIAALEHRDGSCPGSMVQIKNKKDRPVFLLKEGDLISEPPMNDTLLKKEQLAFRTEEIMQAIRVLKDVNDGKGKDIFTSSSRGEGSTLDGWKDRLDFKHLTISGHSYGATGALQALKTANTTAANPAIGGIALDPGKSSGQLNTNIPVPLLVVHSNSWSKTHSIFFGRPHFDTVLDLVRGVRDKVGSAWFLTSVGTAHPSVTDAPLLQPLLLNFATGATADVKKALGEYVKVTMDFLEFTKTNKENGVLDEAVTHEKYGEWVSKEREKSFPKEYAKYWEVHVCPLDQDK</sequence>
<dbReference type="GO" id="GO:0016042">
    <property type="term" value="P:lipid catabolic process"/>
    <property type="evidence" value="ECO:0007669"/>
    <property type="project" value="UniProtKB-KW"/>
</dbReference>
<dbReference type="InterPro" id="IPR029058">
    <property type="entry name" value="AB_hydrolase_fold"/>
</dbReference>
<reference evidence="8 9" key="1">
    <citation type="submission" date="2011-11" db="EMBL/GenBank/DDBJ databases">
        <title>The Genome Sequence of Fusarium oxysporum PHW815.</title>
        <authorList>
            <consortium name="The Broad Institute Genome Sequencing Platform"/>
            <person name="Ma L.-J."/>
            <person name="Gale L.R."/>
            <person name="Schwartz D.C."/>
            <person name="Zhou S."/>
            <person name="Corby-Kistler H."/>
            <person name="Young S.K."/>
            <person name="Zeng Q."/>
            <person name="Gargeya S."/>
            <person name="Fitzgerald M."/>
            <person name="Haas B."/>
            <person name="Abouelleil A."/>
            <person name="Alvarado L."/>
            <person name="Arachchi H.M."/>
            <person name="Berlin A."/>
            <person name="Brown A."/>
            <person name="Chapman S.B."/>
            <person name="Chen Z."/>
            <person name="Dunbar C."/>
            <person name="Freedman E."/>
            <person name="Gearin G."/>
            <person name="Goldberg J."/>
            <person name="Griggs A."/>
            <person name="Gujja S."/>
            <person name="Heiman D."/>
            <person name="Howarth C."/>
            <person name="Larson L."/>
            <person name="Lui A."/>
            <person name="MacDonald P.J.P."/>
            <person name="Montmayeur A."/>
            <person name="Murphy C."/>
            <person name="Neiman D."/>
            <person name="Pearson M."/>
            <person name="Priest M."/>
            <person name="Roberts A."/>
            <person name="Saif S."/>
            <person name="Shea T."/>
            <person name="Shenoy N."/>
            <person name="Sisk P."/>
            <person name="Stolte C."/>
            <person name="Sykes S."/>
            <person name="Wortman J."/>
            <person name="Nusbaum C."/>
            <person name="Birren B."/>
        </authorList>
    </citation>
    <scope>NUCLEOTIDE SEQUENCE [LARGE SCALE GENOMIC DNA]</scope>
    <source>
        <strain evidence="8 9">54005</strain>
    </source>
</reference>
<dbReference type="InterPro" id="IPR016715">
    <property type="entry name" value="PAF_acetylhydro_eukaryote"/>
</dbReference>
<dbReference type="HOGENOM" id="CLU_022501_3_0_1"/>
<accession>X0CS03</accession>
<dbReference type="EC" id="3.1.1.47" evidence="4"/>
<feature type="region of interest" description="Disordered" evidence="6">
    <location>
        <begin position="97"/>
        <end position="119"/>
    </location>
</feature>
<feature type="transmembrane region" description="Helical" evidence="7">
    <location>
        <begin position="152"/>
        <end position="171"/>
    </location>
</feature>
<protein>
    <recommendedName>
        <fullName evidence="4">Putative phospholipase</fullName>
        <ecNumber evidence="4">3.1.1.47</ecNumber>
    </recommendedName>
</protein>
<proteinExistence type="inferred from homology"/>
<keyword evidence="2 4" id="KW-0442">Lipid degradation</keyword>